<dbReference type="AlphaFoldDB" id="A0A4S4KAG0"/>
<dbReference type="GO" id="GO:0031956">
    <property type="term" value="F:medium-chain fatty acid-CoA ligase activity"/>
    <property type="evidence" value="ECO:0007669"/>
    <property type="project" value="TreeGrafter"/>
</dbReference>
<dbReference type="SUPFAM" id="SSF56801">
    <property type="entry name" value="Acetyl-CoA synthetase-like"/>
    <property type="match status" value="1"/>
</dbReference>
<keyword evidence="4" id="KW-1185">Reference proteome</keyword>
<comment type="similarity">
    <text evidence="1">Belongs to the ATP-dependent AMP-binding enzyme family.</text>
</comment>
<organism evidence="3 4">
    <name type="scientific">Hermanssonia centrifuga</name>
    <dbReference type="NCBI Taxonomy" id="98765"/>
    <lineage>
        <taxon>Eukaryota</taxon>
        <taxon>Fungi</taxon>
        <taxon>Dikarya</taxon>
        <taxon>Basidiomycota</taxon>
        <taxon>Agaricomycotina</taxon>
        <taxon>Agaricomycetes</taxon>
        <taxon>Polyporales</taxon>
        <taxon>Meruliaceae</taxon>
        <taxon>Hermanssonia</taxon>
    </lineage>
</organism>
<dbReference type="EMBL" id="SGPJ01000376">
    <property type="protein sequence ID" value="THG94936.1"/>
    <property type="molecule type" value="Genomic_DNA"/>
</dbReference>
<evidence type="ECO:0000313" key="3">
    <source>
        <dbReference type="EMBL" id="THG94936.1"/>
    </source>
</evidence>
<gene>
    <name evidence="3" type="ORF">EW026_g6622</name>
</gene>
<protein>
    <recommendedName>
        <fullName evidence="2">AMP-dependent synthetase/ligase domain-containing protein</fullName>
    </recommendedName>
</protein>
<dbReference type="PANTHER" id="PTHR43201">
    <property type="entry name" value="ACYL-COA SYNTHETASE"/>
    <property type="match status" value="1"/>
</dbReference>
<comment type="caution">
    <text evidence="3">The sequence shown here is derived from an EMBL/GenBank/DDBJ whole genome shotgun (WGS) entry which is preliminary data.</text>
</comment>
<dbReference type="PANTHER" id="PTHR43201:SF8">
    <property type="entry name" value="ACYL-COA SYNTHETASE FAMILY MEMBER 3"/>
    <property type="match status" value="1"/>
</dbReference>
<reference evidence="3 4" key="1">
    <citation type="submission" date="2019-02" db="EMBL/GenBank/DDBJ databases">
        <title>Genome sequencing of the rare red list fungi Phlebia centrifuga.</title>
        <authorList>
            <person name="Buettner E."/>
            <person name="Kellner H."/>
        </authorList>
    </citation>
    <scope>NUCLEOTIDE SEQUENCE [LARGE SCALE GENOMIC DNA]</scope>
    <source>
        <strain evidence="3 4">DSM 108282</strain>
    </source>
</reference>
<dbReference type="Pfam" id="PF00501">
    <property type="entry name" value="AMP-binding"/>
    <property type="match status" value="1"/>
</dbReference>
<sequence length="463" mass="51853">MLSYRTHITVLQQIALQHPSAPVFRVPEYDSRTGQVLDWHAITYSRFFSDVELYAKYWTKKLTADGVQPRSVVGVWIGGMTYVDVLHIYSMVRAGYVPQLFTLRMPNPDIIFELLEMSNGKALIYDSSFTSSVMGGPVPTYVARPAEDSPEVLLPPISEGKNGDEILMIFHTSGSTSGRPKLVPCSYEWWDMCLRKGKQCTVPHNPARQDVTVWMGSMCHIGQTFMFAGSMQHASCTVISSSPTFPSSELMHMITRCGLNRMNQFPTYLATHLRNSRQDPKLLAMLQGLDQIFYSGLMLSQEDEEWVHSNGIKVINCFGNTECTAMLLSDPEWKGMRAPLVPMDGTSYGFFPLPSTTESTQQNANSRLLELVILSSSKDCPDRSLRSTDGHYHTGDLFLEVAPGKYVSRGRDDDWIKSENSLRCDTKAIEDNVRLTCPDLLEECIVVGNGRPSPALFVEVKDG</sequence>
<evidence type="ECO:0000256" key="1">
    <source>
        <dbReference type="ARBA" id="ARBA00006432"/>
    </source>
</evidence>
<accession>A0A4S4KAG0</accession>
<dbReference type="GO" id="GO:0006631">
    <property type="term" value="P:fatty acid metabolic process"/>
    <property type="evidence" value="ECO:0007669"/>
    <property type="project" value="TreeGrafter"/>
</dbReference>
<dbReference type="Proteomes" id="UP000309038">
    <property type="component" value="Unassembled WGS sequence"/>
</dbReference>
<dbReference type="InterPro" id="IPR000873">
    <property type="entry name" value="AMP-dep_synth/lig_dom"/>
</dbReference>
<evidence type="ECO:0000259" key="2">
    <source>
        <dbReference type="Pfam" id="PF00501"/>
    </source>
</evidence>
<feature type="domain" description="AMP-dependent synthetase/ligase" evidence="2">
    <location>
        <begin position="37"/>
        <end position="333"/>
    </location>
</feature>
<evidence type="ECO:0000313" key="4">
    <source>
        <dbReference type="Proteomes" id="UP000309038"/>
    </source>
</evidence>
<dbReference type="Gene3D" id="3.40.50.12780">
    <property type="entry name" value="N-terminal domain of ligase-like"/>
    <property type="match status" value="1"/>
</dbReference>
<proteinExistence type="inferred from homology"/>
<name>A0A4S4KAG0_9APHY</name>
<dbReference type="InterPro" id="IPR042099">
    <property type="entry name" value="ANL_N_sf"/>
</dbReference>